<proteinExistence type="predicted"/>
<evidence type="ECO:0000313" key="4">
    <source>
        <dbReference type="Proteomes" id="UP000734218"/>
    </source>
</evidence>
<dbReference type="Proteomes" id="UP000734218">
    <property type="component" value="Unassembled WGS sequence"/>
</dbReference>
<evidence type="ECO:0008006" key="5">
    <source>
        <dbReference type="Google" id="ProtNLM"/>
    </source>
</evidence>
<organism evidence="3 4">
    <name type="scientific">Sphingomonas jejuensis</name>
    <dbReference type="NCBI Taxonomy" id="904715"/>
    <lineage>
        <taxon>Bacteria</taxon>
        <taxon>Pseudomonadati</taxon>
        <taxon>Pseudomonadota</taxon>
        <taxon>Alphaproteobacteria</taxon>
        <taxon>Sphingomonadales</taxon>
        <taxon>Sphingomonadaceae</taxon>
        <taxon>Sphingomonas</taxon>
    </lineage>
</organism>
<feature type="region of interest" description="Disordered" evidence="1">
    <location>
        <begin position="86"/>
        <end position="120"/>
    </location>
</feature>
<reference evidence="3 4" key="1">
    <citation type="submission" date="2020-03" db="EMBL/GenBank/DDBJ databases">
        <title>Genomic Encyclopedia of Type Strains, Phase IV (KMG-IV): sequencing the most valuable type-strain genomes for metagenomic binning, comparative biology and taxonomic classification.</title>
        <authorList>
            <person name="Goeker M."/>
        </authorList>
    </citation>
    <scope>NUCLEOTIDE SEQUENCE [LARGE SCALE GENOMIC DNA]</scope>
    <source>
        <strain evidence="3 4">DSM 27651</strain>
    </source>
</reference>
<dbReference type="Pfam" id="PF12277">
    <property type="entry name" value="DUF3618"/>
    <property type="match status" value="1"/>
</dbReference>
<dbReference type="RefSeq" id="WP_167953438.1">
    <property type="nucleotide sequence ID" value="NZ_JAATJE010000001.1"/>
</dbReference>
<protein>
    <recommendedName>
        <fullName evidence="5">DUF3618 domain-containing protein</fullName>
    </recommendedName>
</protein>
<gene>
    <name evidence="3" type="ORF">GGR88_000928</name>
</gene>
<evidence type="ECO:0000256" key="1">
    <source>
        <dbReference type="SAM" id="MobiDB-lite"/>
    </source>
</evidence>
<keyword evidence="2" id="KW-0812">Transmembrane</keyword>
<name>A0ABX0XJQ3_9SPHN</name>
<comment type="caution">
    <text evidence="3">The sequence shown here is derived from an EMBL/GenBank/DDBJ whole genome shotgun (WGS) entry which is preliminary data.</text>
</comment>
<keyword evidence="2" id="KW-1133">Transmembrane helix</keyword>
<dbReference type="InterPro" id="IPR022062">
    <property type="entry name" value="DUF3618"/>
</dbReference>
<evidence type="ECO:0000256" key="2">
    <source>
        <dbReference type="SAM" id="Phobius"/>
    </source>
</evidence>
<feature type="transmembrane region" description="Helical" evidence="2">
    <location>
        <begin position="65"/>
        <end position="83"/>
    </location>
</feature>
<accession>A0ABX0XJQ3</accession>
<dbReference type="EMBL" id="JAATJE010000001">
    <property type="protein sequence ID" value="NJC33454.1"/>
    <property type="molecule type" value="Genomic_DNA"/>
</dbReference>
<sequence length="120" mass="12694">MSNPATLAALDAERQAARARLEATFTLLKARSSPSAIAARAVEDAREKASLAGQQAVDTARENPLAVGGAAAVIASLLAWTIGSKRRHRRHDLATAPDRETFQKHAAGDTERRAEDPKGA</sequence>
<evidence type="ECO:0000313" key="3">
    <source>
        <dbReference type="EMBL" id="NJC33454.1"/>
    </source>
</evidence>
<feature type="compositionally biased region" description="Basic and acidic residues" evidence="1">
    <location>
        <begin position="97"/>
        <end position="120"/>
    </location>
</feature>
<keyword evidence="2" id="KW-0472">Membrane</keyword>
<keyword evidence="4" id="KW-1185">Reference proteome</keyword>